<feature type="domain" description="Phospholipid/glycerol acyltransferase" evidence="5">
    <location>
        <begin position="82"/>
        <end position="191"/>
    </location>
</feature>
<organism evidence="6 7">
    <name type="scientific">Ramlibacter ginsenosidimutans</name>
    <dbReference type="NCBI Taxonomy" id="502333"/>
    <lineage>
        <taxon>Bacteria</taxon>
        <taxon>Pseudomonadati</taxon>
        <taxon>Pseudomonadota</taxon>
        <taxon>Betaproteobacteria</taxon>
        <taxon>Burkholderiales</taxon>
        <taxon>Comamonadaceae</taxon>
        <taxon>Ramlibacter</taxon>
    </lineage>
</organism>
<name>A0A934TU06_9BURK</name>
<evidence type="ECO:0000256" key="4">
    <source>
        <dbReference type="SAM" id="Phobius"/>
    </source>
</evidence>
<dbReference type="AlphaFoldDB" id="A0A934TU06"/>
<evidence type="ECO:0000256" key="3">
    <source>
        <dbReference type="ARBA" id="ARBA00023315"/>
    </source>
</evidence>
<proteinExistence type="predicted"/>
<evidence type="ECO:0000256" key="2">
    <source>
        <dbReference type="ARBA" id="ARBA00022679"/>
    </source>
</evidence>
<gene>
    <name evidence="6" type="ORF">JJB11_15765</name>
</gene>
<comment type="caution">
    <text evidence="6">The sequence shown here is derived from an EMBL/GenBank/DDBJ whole genome shotgun (WGS) entry which is preliminary data.</text>
</comment>
<keyword evidence="3 6" id="KW-0012">Acyltransferase</keyword>
<evidence type="ECO:0000259" key="5">
    <source>
        <dbReference type="SMART" id="SM00563"/>
    </source>
</evidence>
<dbReference type="PANTHER" id="PTHR10434:SF66">
    <property type="entry name" value="PHOSPHOLIPID_GLYCEROL ACYLTRANSFERASE DOMAIN-CONTAINING PROTEIN"/>
    <property type="match status" value="1"/>
</dbReference>
<dbReference type="CDD" id="cd07989">
    <property type="entry name" value="LPLAT_AGPAT-like"/>
    <property type="match status" value="1"/>
</dbReference>
<evidence type="ECO:0000256" key="1">
    <source>
        <dbReference type="ARBA" id="ARBA00005189"/>
    </source>
</evidence>
<dbReference type="Proteomes" id="UP000630528">
    <property type="component" value="Unassembled WGS sequence"/>
</dbReference>
<protein>
    <submittedName>
        <fullName evidence="6">1-acyl-sn-glycerol-3-phosphate acyltransferase</fullName>
    </submittedName>
</protein>
<dbReference type="Pfam" id="PF01553">
    <property type="entry name" value="Acyltransferase"/>
    <property type="match status" value="1"/>
</dbReference>
<reference evidence="6" key="1">
    <citation type="journal article" date="2012" name="J. Microbiol. Biotechnol.">
        <title>Ramlibacter ginsenosidimutans sp. nov., with ginsenoside-converting activity.</title>
        <authorList>
            <person name="Wang L."/>
            <person name="An D.S."/>
            <person name="Kim S.G."/>
            <person name="Jin F.X."/>
            <person name="Kim S.C."/>
            <person name="Lee S.T."/>
            <person name="Im W.T."/>
        </authorList>
    </citation>
    <scope>NUCLEOTIDE SEQUENCE</scope>
    <source>
        <strain evidence="6">KACC 17527</strain>
    </source>
</reference>
<sequence length="242" mass="26586">MASVLLRAWLFVLLFWLGVLSLGWNLIAAVLRLFLRGATARRVGCAGISYGYRWYWACARASGLLRIDAHSLDVLRDVPGGLVIAANHPSLLDALMIVARLPRGTCLMKGALVRNPFLGAGASLAGYVSNDSTRTMVRMAVERLHEGGQLVVFPEGTRSPAPGRIHPFSRSIALIAQRAQVPIQTVVIETDSPYLGKGWPLWKLPPVPIVFRARLGQRFEPAADAEQVCAEMEAYFRKELAR</sequence>
<comment type="pathway">
    <text evidence="1">Lipid metabolism.</text>
</comment>
<keyword evidence="4" id="KW-0472">Membrane</keyword>
<reference evidence="6" key="2">
    <citation type="submission" date="2021-01" db="EMBL/GenBank/DDBJ databases">
        <authorList>
            <person name="Kang M."/>
        </authorList>
    </citation>
    <scope>NUCLEOTIDE SEQUENCE</scope>
    <source>
        <strain evidence="6">KACC 17527</strain>
    </source>
</reference>
<accession>A0A934TU06</accession>
<keyword evidence="4" id="KW-0812">Transmembrane</keyword>
<dbReference type="GO" id="GO:0006654">
    <property type="term" value="P:phosphatidic acid biosynthetic process"/>
    <property type="evidence" value="ECO:0007669"/>
    <property type="project" value="TreeGrafter"/>
</dbReference>
<dbReference type="GO" id="GO:0003841">
    <property type="term" value="F:1-acylglycerol-3-phosphate O-acyltransferase activity"/>
    <property type="evidence" value="ECO:0007669"/>
    <property type="project" value="TreeGrafter"/>
</dbReference>
<feature type="transmembrane region" description="Helical" evidence="4">
    <location>
        <begin position="6"/>
        <end position="34"/>
    </location>
</feature>
<keyword evidence="4" id="KW-1133">Transmembrane helix</keyword>
<dbReference type="PANTHER" id="PTHR10434">
    <property type="entry name" value="1-ACYL-SN-GLYCEROL-3-PHOSPHATE ACYLTRANSFERASE"/>
    <property type="match status" value="1"/>
</dbReference>
<dbReference type="InterPro" id="IPR002123">
    <property type="entry name" value="Plipid/glycerol_acylTrfase"/>
</dbReference>
<dbReference type="SUPFAM" id="SSF69593">
    <property type="entry name" value="Glycerol-3-phosphate (1)-acyltransferase"/>
    <property type="match status" value="1"/>
</dbReference>
<keyword evidence="2" id="KW-0808">Transferase</keyword>
<dbReference type="SMART" id="SM00563">
    <property type="entry name" value="PlsC"/>
    <property type="match status" value="1"/>
</dbReference>
<keyword evidence="7" id="KW-1185">Reference proteome</keyword>
<dbReference type="EMBL" id="JAEPWM010000006">
    <property type="protein sequence ID" value="MBK6007556.1"/>
    <property type="molecule type" value="Genomic_DNA"/>
</dbReference>
<evidence type="ECO:0000313" key="7">
    <source>
        <dbReference type="Proteomes" id="UP000630528"/>
    </source>
</evidence>
<evidence type="ECO:0000313" key="6">
    <source>
        <dbReference type="EMBL" id="MBK6007556.1"/>
    </source>
</evidence>